<reference evidence="2 3" key="1">
    <citation type="submission" date="2019-02" db="EMBL/GenBank/DDBJ databases">
        <title>Deep-cultivation of Planctomycetes and their phenomic and genomic characterization uncovers novel biology.</title>
        <authorList>
            <person name="Wiegand S."/>
            <person name="Jogler M."/>
            <person name="Boedeker C."/>
            <person name="Pinto D."/>
            <person name="Vollmers J."/>
            <person name="Rivas-Marin E."/>
            <person name="Kohn T."/>
            <person name="Peeters S.H."/>
            <person name="Heuer A."/>
            <person name="Rast P."/>
            <person name="Oberbeckmann S."/>
            <person name="Bunk B."/>
            <person name="Jeske O."/>
            <person name="Meyerdierks A."/>
            <person name="Storesund J.E."/>
            <person name="Kallscheuer N."/>
            <person name="Luecker S."/>
            <person name="Lage O.M."/>
            <person name="Pohl T."/>
            <person name="Merkel B.J."/>
            <person name="Hornburger P."/>
            <person name="Mueller R.-W."/>
            <person name="Bruemmer F."/>
            <person name="Labrenz M."/>
            <person name="Spormann A.M."/>
            <person name="Op Den Camp H."/>
            <person name="Overmann J."/>
            <person name="Amann R."/>
            <person name="Jetten M.S.M."/>
            <person name="Mascher T."/>
            <person name="Medema M.H."/>
            <person name="Devos D.P."/>
            <person name="Kaster A.-K."/>
            <person name="Ovreas L."/>
            <person name="Rohde M."/>
            <person name="Galperin M.Y."/>
            <person name="Jogler C."/>
        </authorList>
    </citation>
    <scope>NUCLEOTIDE SEQUENCE [LARGE SCALE GENOMIC DNA]</scope>
    <source>
        <strain evidence="2 3">CA54</strain>
    </source>
</reference>
<proteinExistence type="predicted"/>
<protein>
    <recommendedName>
        <fullName evidence="4">Two component regulator propeller</fullName>
    </recommendedName>
</protein>
<dbReference type="AlphaFoldDB" id="A0A5C6BHU2"/>
<evidence type="ECO:0000256" key="1">
    <source>
        <dbReference type="SAM" id="MobiDB-lite"/>
    </source>
</evidence>
<dbReference type="InterPro" id="IPR015943">
    <property type="entry name" value="WD40/YVTN_repeat-like_dom_sf"/>
</dbReference>
<evidence type="ECO:0000313" key="3">
    <source>
        <dbReference type="Proteomes" id="UP000320735"/>
    </source>
</evidence>
<keyword evidence="3" id="KW-1185">Reference proteome</keyword>
<evidence type="ECO:0000313" key="2">
    <source>
        <dbReference type="EMBL" id="TWU11267.1"/>
    </source>
</evidence>
<dbReference type="EMBL" id="SJPP01000001">
    <property type="protein sequence ID" value="TWU11267.1"/>
    <property type="molecule type" value="Genomic_DNA"/>
</dbReference>
<dbReference type="Proteomes" id="UP000320735">
    <property type="component" value="Unassembled WGS sequence"/>
</dbReference>
<dbReference type="OrthoDB" id="1817428at2"/>
<accession>A0A5C6BHU2</accession>
<feature type="compositionally biased region" description="Basic and acidic residues" evidence="1">
    <location>
        <begin position="462"/>
        <end position="474"/>
    </location>
</feature>
<feature type="region of interest" description="Disordered" evidence="1">
    <location>
        <begin position="455"/>
        <end position="474"/>
    </location>
</feature>
<gene>
    <name evidence="2" type="ORF">CA54_00720</name>
</gene>
<dbReference type="SUPFAM" id="SSF63829">
    <property type="entry name" value="Calcium-dependent phosphotriesterase"/>
    <property type="match status" value="1"/>
</dbReference>
<comment type="caution">
    <text evidence="2">The sequence shown here is derived from an EMBL/GenBank/DDBJ whole genome shotgun (WGS) entry which is preliminary data.</text>
</comment>
<organism evidence="2 3">
    <name type="scientific">Symmachiella macrocystis</name>
    <dbReference type="NCBI Taxonomy" id="2527985"/>
    <lineage>
        <taxon>Bacteria</taxon>
        <taxon>Pseudomonadati</taxon>
        <taxon>Planctomycetota</taxon>
        <taxon>Planctomycetia</taxon>
        <taxon>Planctomycetales</taxon>
        <taxon>Planctomycetaceae</taxon>
        <taxon>Symmachiella</taxon>
    </lineage>
</organism>
<name>A0A5C6BHU2_9PLAN</name>
<dbReference type="Gene3D" id="2.130.10.10">
    <property type="entry name" value="YVTN repeat-like/Quinoprotein amine dehydrogenase"/>
    <property type="match status" value="1"/>
</dbReference>
<evidence type="ECO:0008006" key="4">
    <source>
        <dbReference type="Google" id="ProtNLM"/>
    </source>
</evidence>
<sequence>MHENTTLNPPMLRKTESKSSSWLLRWAVVCAVAVSTATTVLAEHNSNKGLGGIKVGQFLNDERRFYNTENGLPSDAVDSVAVTTDGTVLAATDKGLARLLGNDFHPLSDAAQAVTRVAPWGDGAVFQMGGSIMQYDKDGRISKLLSLPADWDEGDELLWLGGRKSLLLGTTQGLFYADGQTVRPFEKFANLASPDTAVYATSVSTDGDLAVGTSTGLYERNQQGEWNKLLPAAGNYSWAPIEVRGVAYDEKNQLWFACPQGAGVRSDGKWQLFTGVEGLPYDDFTALAVGNSGAWFGTKIGAIRYLDGVWSYRQGKRWVPSDDIHDVAVAPNGDAWFATAGGVGRIRRVETSLADKAKFFEEEIDKYHRRTPYEFVLSVGVDKPGDKSKVTQRDSDNDGLWTSMYGAAECFAYAATKDPKAKERANKAMLAMKFLSDITQGGEHPAPHGFPARTVLPIDGRNPNDHDNRENDLRKQKEDPLWKVLVPRWPVSADGKWYWKTDISSDELDGHYFLYGLYYDLVAETDEEKAMVQEVTARVTDHLIAHDFQMVDHDGKPTRWGRFTPDELNRDLDFSTGLRGMNSLSVLSYLKVAAHVTGDEKYQAAYMKLIDDEQYAANALVAKRQMGIGTGNQSDDEMAFMAYYGLINYEDDPNLRMHYLISMMPYWKLVEAERNPLFNYIFASCWDTIETGDYQRKTPQSCLEDALFTLKRYPLDRFRWGYKNSHRKDIQFIEGGWFEYWWKNPKGYLRTGVTLPIDEHFVEHWNKDVWNLDAGGNGTSLADGTSFLLPYHMGRYYGFIVEE</sequence>
<dbReference type="RefSeq" id="WP_146368894.1">
    <property type="nucleotide sequence ID" value="NZ_SJPP01000001.1"/>
</dbReference>